<evidence type="ECO:0000313" key="2">
    <source>
        <dbReference type="Proteomes" id="UP001157006"/>
    </source>
</evidence>
<evidence type="ECO:0000313" key="1">
    <source>
        <dbReference type="EMBL" id="CAI8614874.1"/>
    </source>
</evidence>
<dbReference type="EMBL" id="OX451740">
    <property type="protein sequence ID" value="CAI8614874.1"/>
    <property type="molecule type" value="Genomic_DNA"/>
</dbReference>
<organism evidence="1 2">
    <name type="scientific">Vicia faba</name>
    <name type="common">Broad bean</name>
    <name type="synonym">Faba vulgaris</name>
    <dbReference type="NCBI Taxonomy" id="3906"/>
    <lineage>
        <taxon>Eukaryota</taxon>
        <taxon>Viridiplantae</taxon>
        <taxon>Streptophyta</taxon>
        <taxon>Embryophyta</taxon>
        <taxon>Tracheophyta</taxon>
        <taxon>Spermatophyta</taxon>
        <taxon>Magnoliopsida</taxon>
        <taxon>eudicotyledons</taxon>
        <taxon>Gunneridae</taxon>
        <taxon>Pentapetalae</taxon>
        <taxon>rosids</taxon>
        <taxon>fabids</taxon>
        <taxon>Fabales</taxon>
        <taxon>Fabaceae</taxon>
        <taxon>Papilionoideae</taxon>
        <taxon>50 kb inversion clade</taxon>
        <taxon>NPAAA clade</taxon>
        <taxon>Hologalegina</taxon>
        <taxon>IRL clade</taxon>
        <taxon>Fabeae</taxon>
        <taxon>Vicia</taxon>
    </lineage>
</organism>
<reference evidence="1 2" key="1">
    <citation type="submission" date="2023-01" db="EMBL/GenBank/DDBJ databases">
        <authorList>
            <person name="Kreplak J."/>
        </authorList>
    </citation>
    <scope>NUCLEOTIDE SEQUENCE [LARGE SCALE GENOMIC DNA]</scope>
</reference>
<accession>A0AAV1B0C7</accession>
<keyword evidence="2" id="KW-1185">Reference proteome</keyword>
<sequence length="138" mass="14909">MELLKEAQNVIESTMERVSHLADDFVETFIHHFDEAKSVNCYVVFPKSLDILFLLSPPRRKGSFGGSNKYNHLYGWQGSCLGDLTSVIVSMGDKDAPLGDPTNIIVSIGGKHPPLGDPTNAIASMGGKDPPLGGIQQI</sequence>
<gene>
    <name evidence="1" type="ORF">VFH_V151160</name>
</gene>
<proteinExistence type="predicted"/>
<dbReference type="AlphaFoldDB" id="A0AAV1B0C7"/>
<dbReference type="Proteomes" id="UP001157006">
    <property type="component" value="Chromosome 5"/>
</dbReference>
<name>A0AAV1B0C7_VICFA</name>
<protein>
    <submittedName>
        <fullName evidence="1">Uncharacterized protein</fullName>
    </submittedName>
</protein>